<evidence type="ECO:0000256" key="6">
    <source>
        <dbReference type="ARBA" id="ARBA00022723"/>
    </source>
</evidence>
<sequence>VEDQLQLLYQTVSLPESSLRFHFFASKFVERVLRFNSHLKHAVVECFGSSPSGTALRRSADLDLAVFVPASSNVKPALSNVKPVSSKQLRKIVKRRLRKTPFAKKKSPHVRSSIAHMDSELLNLPLDISVNNKSGVLMSNMFFLLGKLHASFLPLVVFLKHWALVNDLAQGYKYVSSYQLSMLLISHLQQLRQLPPLKDLYETKFEPGSASGDFDSLEKIRFKPLPTISKNWQDSTSMFDILCSFFKYYGEFDFRSHVIDVHNGVTVSQTHTFFICVCNPHKELHNVCMYVTQDGLERLQNLCKLSHMALTQNKLVIQDKHWGIQTLLPLLNTEVNLPVHSPVENSKAIKN</sequence>
<dbReference type="InterPro" id="IPR054708">
    <property type="entry name" value="MTPAP-like_central"/>
</dbReference>
<dbReference type="GO" id="GO:0046872">
    <property type="term" value="F:metal ion binding"/>
    <property type="evidence" value="ECO:0007669"/>
    <property type="project" value="UniProtKB-KW"/>
</dbReference>
<keyword evidence="6" id="KW-0479">Metal-binding</keyword>
<dbReference type="GO" id="GO:0031123">
    <property type="term" value="P:RNA 3'-end processing"/>
    <property type="evidence" value="ECO:0007669"/>
    <property type="project" value="TreeGrafter"/>
</dbReference>
<evidence type="ECO:0000256" key="2">
    <source>
        <dbReference type="ARBA" id="ARBA00001946"/>
    </source>
</evidence>
<dbReference type="Gene3D" id="3.30.460.10">
    <property type="entry name" value="Beta Polymerase, domain 2"/>
    <property type="match status" value="1"/>
</dbReference>
<gene>
    <name evidence="11" type="ORF">DPMN_163232</name>
</gene>
<comment type="cofactor">
    <cofactor evidence="2">
        <name>Mg(2+)</name>
        <dbReference type="ChEBI" id="CHEBI:18420"/>
    </cofactor>
</comment>
<evidence type="ECO:0000313" key="11">
    <source>
        <dbReference type="EMBL" id="KAH3785147.1"/>
    </source>
</evidence>
<dbReference type="GO" id="GO:0005737">
    <property type="term" value="C:cytoplasm"/>
    <property type="evidence" value="ECO:0007669"/>
    <property type="project" value="UniProtKB-SubCell"/>
</dbReference>
<comment type="cofactor">
    <cofactor evidence="1">
        <name>Mn(2+)</name>
        <dbReference type="ChEBI" id="CHEBI:29035"/>
    </cofactor>
</comment>
<evidence type="ECO:0000313" key="12">
    <source>
        <dbReference type="Proteomes" id="UP000828390"/>
    </source>
</evidence>
<evidence type="ECO:0000256" key="5">
    <source>
        <dbReference type="ARBA" id="ARBA00022679"/>
    </source>
</evidence>
<evidence type="ECO:0000256" key="4">
    <source>
        <dbReference type="ARBA" id="ARBA00022490"/>
    </source>
</evidence>
<evidence type="ECO:0000259" key="9">
    <source>
        <dbReference type="Pfam" id="PF03828"/>
    </source>
</evidence>
<evidence type="ECO:0000256" key="1">
    <source>
        <dbReference type="ARBA" id="ARBA00001936"/>
    </source>
</evidence>
<dbReference type="EMBL" id="JAIWYP010000008">
    <property type="protein sequence ID" value="KAH3785147.1"/>
    <property type="molecule type" value="Genomic_DNA"/>
</dbReference>
<evidence type="ECO:0000259" key="10">
    <source>
        <dbReference type="Pfam" id="PF22600"/>
    </source>
</evidence>
<evidence type="ECO:0000256" key="8">
    <source>
        <dbReference type="ARBA" id="ARBA00038491"/>
    </source>
</evidence>
<dbReference type="SUPFAM" id="SSF81631">
    <property type="entry name" value="PAP/OAS1 substrate-binding domain"/>
    <property type="match status" value="1"/>
</dbReference>
<comment type="caution">
    <text evidence="11">The sequence shown here is derived from an EMBL/GenBank/DDBJ whole genome shotgun (WGS) entry which is preliminary data.</text>
</comment>
<dbReference type="InterPro" id="IPR002058">
    <property type="entry name" value="PAP_assoc"/>
</dbReference>
<evidence type="ECO:0000256" key="7">
    <source>
        <dbReference type="ARBA" id="ARBA00022842"/>
    </source>
</evidence>
<keyword evidence="7" id="KW-0460">Magnesium</keyword>
<reference evidence="11" key="2">
    <citation type="submission" date="2020-11" db="EMBL/GenBank/DDBJ databases">
        <authorList>
            <person name="McCartney M.A."/>
            <person name="Auch B."/>
            <person name="Kono T."/>
            <person name="Mallez S."/>
            <person name="Becker A."/>
            <person name="Gohl D.M."/>
            <person name="Silverstein K.A.T."/>
            <person name="Koren S."/>
            <person name="Bechman K.B."/>
            <person name="Herman A."/>
            <person name="Abrahante J.E."/>
            <person name="Garbe J."/>
        </authorList>
    </citation>
    <scope>NUCLEOTIDE SEQUENCE</scope>
    <source>
        <strain evidence="11">Duluth1</strain>
        <tissue evidence="11">Whole animal</tissue>
    </source>
</reference>
<dbReference type="Gene3D" id="1.10.1410.10">
    <property type="match status" value="1"/>
</dbReference>
<dbReference type="Pfam" id="PF22600">
    <property type="entry name" value="MTPAP-like_central"/>
    <property type="match status" value="1"/>
</dbReference>
<accession>A0A9D4EWD4</accession>
<dbReference type="Pfam" id="PF03828">
    <property type="entry name" value="PAP_assoc"/>
    <property type="match status" value="1"/>
</dbReference>
<proteinExistence type="inferred from homology"/>
<comment type="similarity">
    <text evidence="8">Belongs to the DNA polymerase type-B-like family. GLD2 subfamily.</text>
</comment>
<dbReference type="GO" id="GO:0016779">
    <property type="term" value="F:nucleotidyltransferase activity"/>
    <property type="evidence" value="ECO:0007669"/>
    <property type="project" value="TreeGrafter"/>
</dbReference>
<evidence type="ECO:0000256" key="3">
    <source>
        <dbReference type="ARBA" id="ARBA00004496"/>
    </source>
</evidence>
<dbReference type="AlphaFoldDB" id="A0A9D4EWD4"/>
<keyword evidence="5" id="KW-0808">Transferase</keyword>
<keyword evidence="12" id="KW-1185">Reference proteome</keyword>
<keyword evidence="4" id="KW-0963">Cytoplasm</keyword>
<organism evidence="11 12">
    <name type="scientific">Dreissena polymorpha</name>
    <name type="common">Zebra mussel</name>
    <name type="synonym">Mytilus polymorpha</name>
    <dbReference type="NCBI Taxonomy" id="45954"/>
    <lineage>
        <taxon>Eukaryota</taxon>
        <taxon>Metazoa</taxon>
        <taxon>Spiralia</taxon>
        <taxon>Lophotrochozoa</taxon>
        <taxon>Mollusca</taxon>
        <taxon>Bivalvia</taxon>
        <taxon>Autobranchia</taxon>
        <taxon>Heteroconchia</taxon>
        <taxon>Euheterodonta</taxon>
        <taxon>Imparidentia</taxon>
        <taxon>Neoheterodontei</taxon>
        <taxon>Myida</taxon>
        <taxon>Dreissenoidea</taxon>
        <taxon>Dreissenidae</taxon>
        <taxon>Dreissena</taxon>
    </lineage>
</organism>
<reference evidence="11" key="1">
    <citation type="journal article" date="2019" name="bioRxiv">
        <title>The Genome of the Zebra Mussel, Dreissena polymorpha: A Resource for Invasive Species Research.</title>
        <authorList>
            <person name="McCartney M.A."/>
            <person name="Auch B."/>
            <person name="Kono T."/>
            <person name="Mallez S."/>
            <person name="Zhang Y."/>
            <person name="Obille A."/>
            <person name="Becker A."/>
            <person name="Abrahante J.E."/>
            <person name="Garbe J."/>
            <person name="Badalamenti J.P."/>
            <person name="Herman A."/>
            <person name="Mangelson H."/>
            <person name="Liachko I."/>
            <person name="Sullivan S."/>
            <person name="Sone E.D."/>
            <person name="Koren S."/>
            <person name="Silverstein K.A.T."/>
            <person name="Beckman K.B."/>
            <person name="Gohl D.M."/>
        </authorList>
    </citation>
    <scope>NUCLEOTIDE SEQUENCE</scope>
    <source>
        <strain evidence="11">Duluth1</strain>
        <tissue evidence="11">Whole animal</tissue>
    </source>
</reference>
<evidence type="ECO:0008006" key="13">
    <source>
        <dbReference type="Google" id="ProtNLM"/>
    </source>
</evidence>
<dbReference type="SUPFAM" id="SSF81301">
    <property type="entry name" value="Nucleotidyltransferase"/>
    <property type="match status" value="1"/>
</dbReference>
<dbReference type="Proteomes" id="UP000828390">
    <property type="component" value="Unassembled WGS sequence"/>
</dbReference>
<feature type="non-terminal residue" evidence="11">
    <location>
        <position position="351"/>
    </location>
</feature>
<dbReference type="PANTHER" id="PTHR12271">
    <property type="entry name" value="POLY A POLYMERASE CID PAP -RELATED"/>
    <property type="match status" value="1"/>
</dbReference>
<comment type="subcellular location">
    <subcellularLocation>
        <location evidence="3">Cytoplasm</location>
    </subcellularLocation>
</comment>
<dbReference type="PANTHER" id="PTHR12271:SF40">
    <property type="entry name" value="POLY(A) RNA POLYMERASE GLD2"/>
    <property type="match status" value="1"/>
</dbReference>
<protein>
    <recommendedName>
        <fullName evidence="13">PAP-associated domain-containing protein</fullName>
    </recommendedName>
</protein>
<feature type="domain" description="PAP-associated" evidence="9">
    <location>
        <begin position="241"/>
        <end position="268"/>
    </location>
</feature>
<feature type="domain" description="Poly(A) RNA polymerase mitochondrial-like central palm" evidence="10">
    <location>
        <begin position="2"/>
        <end position="142"/>
    </location>
</feature>
<dbReference type="InterPro" id="IPR043519">
    <property type="entry name" value="NT_sf"/>
</dbReference>
<name>A0A9D4EWD4_DREPO</name>